<evidence type="ECO:0000313" key="3">
    <source>
        <dbReference type="EMBL" id="RFZ80276.1"/>
    </source>
</evidence>
<feature type="domain" description="NAD-dependent epimerase/dehydratase" evidence="1">
    <location>
        <begin position="3"/>
        <end position="227"/>
    </location>
</feature>
<dbReference type="PANTHER" id="PTHR48079:SF6">
    <property type="entry name" value="NAD(P)-BINDING DOMAIN-CONTAINING PROTEIN-RELATED"/>
    <property type="match status" value="1"/>
</dbReference>
<dbReference type="AlphaFoldDB" id="A0A3E2NGZ4"/>
<dbReference type="OrthoDB" id="9811743at2"/>
<name>A0A3E2NGZ4_9FIRM</name>
<evidence type="ECO:0000313" key="4">
    <source>
        <dbReference type="Proteomes" id="UP000260680"/>
    </source>
</evidence>
<dbReference type="InterPro" id="IPR001509">
    <property type="entry name" value="Epimerase_deHydtase"/>
</dbReference>
<sequence>MRVCVTGATGFLGKYVVELLTEKGYTVTAFGRNAVKGAELENDNVTFIKGNLESLRDVLSAVRGCEYVVHAGALSSAWGYEKDFYNANVKGTQHVLNACERYKVKRLVFISSPSIYTRNKDQHFIKETQVAWNSELNYYIQTKILAERAISDFKTSTFEKVIIRPRGLFGIGDTSIIPRLMRANKVIGIPVFNNGDNLVDITYVENAAHSIWLAMTVNGIDGAVYNITNDEPMAFKKILSIFLKELGQNPRFLKLNYSAMSKIVGIIEWFYKIMKIKREPVFTRYTLMTLGFSQTLNIEKAKNELEYKPVYTIEEGIKKYAKWYREQNYKH</sequence>
<protein>
    <submittedName>
        <fullName evidence="3">NAD-dependent epimerase/dehydratase family protein</fullName>
    </submittedName>
    <submittedName>
        <fullName evidence="2">dTDP-4-dehydrorhamnose 3,5-epimerase</fullName>
    </submittedName>
</protein>
<proteinExistence type="predicted"/>
<reference evidence="3 4" key="1">
    <citation type="submission" date="2018-07" db="EMBL/GenBank/DDBJ databases">
        <title>New species, Clostridium PI-S10-A1B.</title>
        <authorList>
            <person name="Krishna G."/>
            <person name="Summeta K."/>
            <person name="Shikha S."/>
            <person name="Prabhu P.B."/>
            <person name="Suresh K."/>
        </authorList>
    </citation>
    <scope>NUCLEOTIDE SEQUENCE [LARGE SCALE GENOMIC DNA]</scope>
    <source>
        <strain evidence="3 4">PI-S10-A1B</strain>
    </source>
</reference>
<dbReference type="Proteomes" id="UP000260680">
    <property type="component" value="Unassembled WGS sequence"/>
</dbReference>
<dbReference type="InterPro" id="IPR051783">
    <property type="entry name" value="NAD(P)-dependent_oxidoreduct"/>
</dbReference>
<organism evidence="3 4">
    <name type="scientific">Lacrimispora amygdalina</name>
    <dbReference type="NCBI Taxonomy" id="253257"/>
    <lineage>
        <taxon>Bacteria</taxon>
        <taxon>Bacillati</taxon>
        <taxon>Bacillota</taxon>
        <taxon>Clostridia</taxon>
        <taxon>Lachnospirales</taxon>
        <taxon>Lachnospiraceae</taxon>
        <taxon>Lacrimispora</taxon>
    </lineage>
</organism>
<dbReference type="GO" id="GO:0005737">
    <property type="term" value="C:cytoplasm"/>
    <property type="evidence" value="ECO:0007669"/>
    <property type="project" value="TreeGrafter"/>
</dbReference>
<dbReference type="InterPro" id="IPR036291">
    <property type="entry name" value="NAD(P)-bd_dom_sf"/>
</dbReference>
<dbReference type="Pfam" id="PF01370">
    <property type="entry name" value="Epimerase"/>
    <property type="match status" value="1"/>
</dbReference>
<dbReference type="EMBL" id="QOHO01000012">
    <property type="protein sequence ID" value="RFZ80276.1"/>
    <property type="molecule type" value="Genomic_DNA"/>
</dbReference>
<dbReference type="SUPFAM" id="SSF51735">
    <property type="entry name" value="NAD(P)-binding Rossmann-fold domains"/>
    <property type="match status" value="1"/>
</dbReference>
<reference evidence="2 5" key="2">
    <citation type="journal article" date="2024" name="Int. J. Syst. Evol. Microbiol.">
        <title>Lacrimispora brassicae sp. nov. isolated from fermented cabbage, and proposal of Clostridium indicum Gundawar et al. 2019 and Clostridium methoxybenzovorans Mechichi et al. 1999 as heterotypic synonyms of Lacrimispora amygdalina (Parshina et al. 2003) Haas and Blanchard 2020 and Lacrimispora indolis (McClung and McCoy 1957) Haas and Blanchard 2020, respectively.</title>
        <authorList>
            <person name="Kobayashi H."/>
            <person name="Tanizawa Y."/>
            <person name="Sakamoto M."/>
            <person name="Ohkuma M."/>
            <person name="Tohno M."/>
        </authorList>
    </citation>
    <scope>NUCLEOTIDE SEQUENCE [LARGE SCALE GENOMIC DNA]</scope>
    <source>
        <strain evidence="2 5">DSM 12857</strain>
    </source>
</reference>
<evidence type="ECO:0000313" key="2">
    <source>
        <dbReference type="EMBL" id="GLB30583.1"/>
    </source>
</evidence>
<gene>
    <name evidence="3" type="ORF">DS742_03220</name>
    <name evidence="2" type="ORF">LAD12857_25060</name>
</gene>
<comment type="caution">
    <text evidence="3">The sequence shown here is derived from an EMBL/GenBank/DDBJ whole genome shotgun (WGS) entry which is preliminary data.</text>
</comment>
<dbReference type="GO" id="GO:0004029">
    <property type="term" value="F:aldehyde dehydrogenase (NAD+) activity"/>
    <property type="evidence" value="ECO:0007669"/>
    <property type="project" value="TreeGrafter"/>
</dbReference>
<evidence type="ECO:0000313" key="5">
    <source>
        <dbReference type="Proteomes" id="UP001419084"/>
    </source>
</evidence>
<dbReference type="RefSeq" id="WP_117415592.1">
    <property type="nucleotide sequence ID" value="NZ_BRPJ01000040.1"/>
</dbReference>
<evidence type="ECO:0000259" key="1">
    <source>
        <dbReference type="Pfam" id="PF01370"/>
    </source>
</evidence>
<dbReference type="Gene3D" id="3.40.50.720">
    <property type="entry name" value="NAD(P)-binding Rossmann-like Domain"/>
    <property type="match status" value="1"/>
</dbReference>
<dbReference type="EMBL" id="BRPJ01000040">
    <property type="protein sequence ID" value="GLB30583.1"/>
    <property type="molecule type" value="Genomic_DNA"/>
</dbReference>
<accession>A0A3E2NGZ4</accession>
<dbReference type="PANTHER" id="PTHR48079">
    <property type="entry name" value="PROTEIN YEEZ"/>
    <property type="match status" value="1"/>
</dbReference>
<dbReference type="Proteomes" id="UP001419084">
    <property type="component" value="Unassembled WGS sequence"/>
</dbReference>
<keyword evidence="5" id="KW-1185">Reference proteome</keyword>